<evidence type="ECO:0000313" key="3">
    <source>
        <dbReference type="Proteomes" id="UP000054018"/>
    </source>
</evidence>
<feature type="signal peptide" evidence="1">
    <location>
        <begin position="1"/>
        <end position="20"/>
    </location>
</feature>
<keyword evidence="3" id="KW-1185">Reference proteome</keyword>
<dbReference type="HOGENOM" id="CLU_193186_0_0_1"/>
<gene>
    <name evidence="2" type="ORF">PISMIDRAFT_688221</name>
</gene>
<accession>A0A0C9YJX8</accession>
<sequence length="67" mass="6933">MRFAFLTLFVAPFITAVVGAAVSPNDEEIAKRGCSPAGGYCSPGESYMTCCAGLTCVASSTWTGQCE</sequence>
<proteinExistence type="predicted"/>
<evidence type="ECO:0000313" key="2">
    <source>
        <dbReference type="EMBL" id="KIK14119.1"/>
    </source>
</evidence>
<name>A0A0C9YJX8_9AGAM</name>
<dbReference type="AlphaFoldDB" id="A0A0C9YJX8"/>
<feature type="chain" id="PRO_5002206255" evidence="1">
    <location>
        <begin position="21"/>
        <end position="67"/>
    </location>
</feature>
<feature type="non-terminal residue" evidence="2">
    <location>
        <position position="67"/>
    </location>
</feature>
<dbReference type="OrthoDB" id="2603675at2759"/>
<reference evidence="2 3" key="1">
    <citation type="submission" date="2014-04" db="EMBL/GenBank/DDBJ databases">
        <authorList>
            <consortium name="DOE Joint Genome Institute"/>
            <person name="Kuo A."/>
            <person name="Kohler A."/>
            <person name="Costa M.D."/>
            <person name="Nagy L.G."/>
            <person name="Floudas D."/>
            <person name="Copeland A."/>
            <person name="Barry K.W."/>
            <person name="Cichocki N."/>
            <person name="Veneault-Fourrey C."/>
            <person name="LaButti K."/>
            <person name="Lindquist E.A."/>
            <person name="Lipzen A."/>
            <person name="Lundell T."/>
            <person name="Morin E."/>
            <person name="Murat C."/>
            <person name="Sun H."/>
            <person name="Tunlid A."/>
            <person name="Henrissat B."/>
            <person name="Grigoriev I.V."/>
            <person name="Hibbett D.S."/>
            <person name="Martin F."/>
            <person name="Nordberg H.P."/>
            <person name="Cantor M.N."/>
            <person name="Hua S.X."/>
        </authorList>
    </citation>
    <scope>NUCLEOTIDE SEQUENCE [LARGE SCALE GENOMIC DNA]</scope>
    <source>
        <strain evidence="2 3">441</strain>
    </source>
</reference>
<organism evidence="2 3">
    <name type="scientific">Pisolithus microcarpus 441</name>
    <dbReference type="NCBI Taxonomy" id="765257"/>
    <lineage>
        <taxon>Eukaryota</taxon>
        <taxon>Fungi</taxon>
        <taxon>Dikarya</taxon>
        <taxon>Basidiomycota</taxon>
        <taxon>Agaricomycotina</taxon>
        <taxon>Agaricomycetes</taxon>
        <taxon>Agaricomycetidae</taxon>
        <taxon>Boletales</taxon>
        <taxon>Sclerodermatineae</taxon>
        <taxon>Pisolithaceae</taxon>
        <taxon>Pisolithus</taxon>
    </lineage>
</organism>
<dbReference type="EMBL" id="KN833954">
    <property type="protein sequence ID" value="KIK14119.1"/>
    <property type="molecule type" value="Genomic_DNA"/>
</dbReference>
<dbReference type="Proteomes" id="UP000054018">
    <property type="component" value="Unassembled WGS sequence"/>
</dbReference>
<evidence type="ECO:0000256" key="1">
    <source>
        <dbReference type="SAM" id="SignalP"/>
    </source>
</evidence>
<keyword evidence="1" id="KW-0732">Signal</keyword>
<protein>
    <submittedName>
        <fullName evidence="2">Uncharacterized protein</fullName>
    </submittedName>
</protein>
<reference evidence="3" key="2">
    <citation type="submission" date="2015-01" db="EMBL/GenBank/DDBJ databases">
        <title>Evolutionary Origins and Diversification of the Mycorrhizal Mutualists.</title>
        <authorList>
            <consortium name="DOE Joint Genome Institute"/>
            <consortium name="Mycorrhizal Genomics Consortium"/>
            <person name="Kohler A."/>
            <person name="Kuo A."/>
            <person name="Nagy L.G."/>
            <person name="Floudas D."/>
            <person name="Copeland A."/>
            <person name="Barry K.W."/>
            <person name="Cichocki N."/>
            <person name="Veneault-Fourrey C."/>
            <person name="LaButti K."/>
            <person name="Lindquist E.A."/>
            <person name="Lipzen A."/>
            <person name="Lundell T."/>
            <person name="Morin E."/>
            <person name="Murat C."/>
            <person name="Riley R."/>
            <person name="Ohm R."/>
            <person name="Sun H."/>
            <person name="Tunlid A."/>
            <person name="Henrissat B."/>
            <person name="Grigoriev I.V."/>
            <person name="Hibbett D.S."/>
            <person name="Martin F."/>
        </authorList>
    </citation>
    <scope>NUCLEOTIDE SEQUENCE [LARGE SCALE GENOMIC DNA]</scope>
    <source>
        <strain evidence="3">441</strain>
    </source>
</reference>